<comment type="caution">
    <text evidence="4">The sequence shown here is derived from an EMBL/GenBank/DDBJ whole genome shotgun (WGS) entry which is preliminary data.</text>
</comment>
<keyword evidence="1" id="KW-0175">Coiled coil</keyword>
<sequence>MYTPYRRSSDETKVHLYSDDPINWSVDEVCEWFGSQPRLAEFVPFIKAHRLDGHILLNYLSNSVLRDELGVTAFGQRVKLLEALEALKWKSSNEKADYTEMNYRNGSWPSQTDSRTVVDYSFPRTVAIKEKAKSLSKSPEPKNEDPTNQYSRNKSLSLGNTSALCEKEIKKAANRMADAEKKRRKRAELKKDPIAYAIYLQKERDRNAKRREKMKGTKKIKEYADTLENNQTKRTSDYTSPQLQQYNLRSQSTGIQKISFVLNRSNTTENSIESSNNKTQESSYSDNNDDNINNDLKLYKENNPLRLTSSNAVNTEL</sequence>
<dbReference type="Gene3D" id="1.10.150.50">
    <property type="entry name" value="Transcription Factor, Ets-1"/>
    <property type="match status" value="1"/>
</dbReference>
<name>A0A2T9ZHT8_9FUNG</name>
<feature type="region of interest" description="Disordered" evidence="2">
    <location>
        <begin position="206"/>
        <end position="242"/>
    </location>
</feature>
<feature type="domain" description="SAM" evidence="3">
    <location>
        <begin position="24"/>
        <end position="90"/>
    </location>
</feature>
<dbReference type="AlphaFoldDB" id="A0A2T9ZHT8"/>
<dbReference type="InterPro" id="IPR001660">
    <property type="entry name" value="SAM"/>
</dbReference>
<dbReference type="EMBL" id="MBFS01000157">
    <property type="protein sequence ID" value="PVV04138.1"/>
    <property type="molecule type" value="Genomic_DNA"/>
</dbReference>
<accession>A0A2T9ZHT8</accession>
<dbReference type="STRING" id="133381.A0A2T9ZHT8"/>
<feature type="region of interest" description="Disordered" evidence="2">
    <location>
        <begin position="266"/>
        <end position="298"/>
    </location>
</feature>
<reference evidence="4 5" key="1">
    <citation type="journal article" date="2018" name="MBio">
        <title>Comparative Genomics Reveals the Core Gene Toolbox for the Fungus-Insect Symbiosis.</title>
        <authorList>
            <person name="Wang Y."/>
            <person name="Stata M."/>
            <person name="Wang W."/>
            <person name="Stajich J.E."/>
            <person name="White M.M."/>
            <person name="Moncalvo J.M."/>
        </authorList>
    </citation>
    <scope>NUCLEOTIDE SEQUENCE [LARGE SCALE GENOMIC DNA]</scope>
    <source>
        <strain evidence="4 5">SC-DP-2</strain>
    </source>
</reference>
<dbReference type="OrthoDB" id="73680at2759"/>
<dbReference type="Pfam" id="PF07647">
    <property type="entry name" value="SAM_2"/>
    <property type="match status" value="1"/>
</dbReference>
<organism evidence="4 5">
    <name type="scientific">Smittium megazygosporum</name>
    <dbReference type="NCBI Taxonomy" id="133381"/>
    <lineage>
        <taxon>Eukaryota</taxon>
        <taxon>Fungi</taxon>
        <taxon>Fungi incertae sedis</taxon>
        <taxon>Zoopagomycota</taxon>
        <taxon>Kickxellomycotina</taxon>
        <taxon>Harpellomycetes</taxon>
        <taxon>Harpellales</taxon>
        <taxon>Legeriomycetaceae</taxon>
        <taxon>Smittium</taxon>
    </lineage>
</organism>
<evidence type="ECO:0000313" key="5">
    <source>
        <dbReference type="Proteomes" id="UP000245609"/>
    </source>
</evidence>
<proteinExistence type="predicted"/>
<keyword evidence="5" id="KW-1185">Reference proteome</keyword>
<feature type="compositionally biased region" description="Low complexity" evidence="2">
    <location>
        <begin position="266"/>
        <end position="277"/>
    </location>
</feature>
<dbReference type="PROSITE" id="PS50105">
    <property type="entry name" value="SAM_DOMAIN"/>
    <property type="match status" value="1"/>
</dbReference>
<feature type="compositionally biased region" description="Basic and acidic residues" evidence="2">
    <location>
        <begin position="131"/>
        <end position="145"/>
    </location>
</feature>
<evidence type="ECO:0000256" key="2">
    <source>
        <dbReference type="SAM" id="MobiDB-lite"/>
    </source>
</evidence>
<dbReference type="InterPro" id="IPR013761">
    <property type="entry name" value="SAM/pointed_sf"/>
</dbReference>
<protein>
    <recommendedName>
        <fullName evidence="3">SAM domain-containing protein</fullName>
    </recommendedName>
</protein>
<evidence type="ECO:0000259" key="3">
    <source>
        <dbReference type="PROSITE" id="PS50105"/>
    </source>
</evidence>
<gene>
    <name evidence="4" type="ORF">BB560_001369</name>
</gene>
<feature type="compositionally biased region" description="Polar residues" evidence="2">
    <location>
        <begin position="227"/>
        <end position="242"/>
    </location>
</feature>
<evidence type="ECO:0000313" key="4">
    <source>
        <dbReference type="EMBL" id="PVV04138.1"/>
    </source>
</evidence>
<dbReference type="Proteomes" id="UP000245609">
    <property type="component" value="Unassembled WGS sequence"/>
</dbReference>
<feature type="compositionally biased region" description="Polar residues" evidence="2">
    <location>
        <begin position="146"/>
        <end position="157"/>
    </location>
</feature>
<feature type="coiled-coil region" evidence="1">
    <location>
        <begin position="162"/>
        <end position="190"/>
    </location>
</feature>
<feature type="region of interest" description="Disordered" evidence="2">
    <location>
        <begin position="131"/>
        <end position="157"/>
    </location>
</feature>
<dbReference type="SUPFAM" id="SSF47769">
    <property type="entry name" value="SAM/Pointed domain"/>
    <property type="match status" value="1"/>
</dbReference>
<dbReference type="SMART" id="SM00454">
    <property type="entry name" value="SAM"/>
    <property type="match status" value="1"/>
</dbReference>
<evidence type="ECO:0000256" key="1">
    <source>
        <dbReference type="SAM" id="Coils"/>
    </source>
</evidence>
<feature type="compositionally biased region" description="Basic residues" evidence="2">
    <location>
        <begin position="207"/>
        <end position="218"/>
    </location>
</feature>